<dbReference type="SUPFAM" id="SSF52499">
    <property type="entry name" value="Isochorismatase-like hydrolases"/>
    <property type="match status" value="1"/>
</dbReference>
<protein>
    <recommendedName>
        <fullName evidence="3">Isochorismatase-like domain-containing protein</fullName>
    </recommendedName>
</protein>
<dbReference type="InterPro" id="IPR036380">
    <property type="entry name" value="Isochorismatase-like_sf"/>
</dbReference>
<proteinExistence type="inferred from homology"/>
<comment type="caution">
    <text evidence="4">The sequence shown here is derived from an EMBL/GenBank/DDBJ whole genome shotgun (WGS) entry which is preliminary data.</text>
</comment>
<dbReference type="InterPro" id="IPR050272">
    <property type="entry name" value="Isochorismatase-like_hydrls"/>
</dbReference>
<organism evidence="4 5">
    <name type="scientific">Filobasidium floriforme</name>
    <dbReference type="NCBI Taxonomy" id="5210"/>
    <lineage>
        <taxon>Eukaryota</taxon>
        <taxon>Fungi</taxon>
        <taxon>Dikarya</taxon>
        <taxon>Basidiomycota</taxon>
        <taxon>Agaricomycotina</taxon>
        <taxon>Tremellomycetes</taxon>
        <taxon>Filobasidiales</taxon>
        <taxon>Filobasidiaceae</taxon>
        <taxon>Filobasidium</taxon>
    </lineage>
</organism>
<dbReference type="Gene3D" id="3.40.50.850">
    <property type="entry name" value="Isochorismatase-like"/>
    <property type="match status" value="1"/>
</dbReference>
<accession>A0A8K0NPC9</accession>
<evidence type="ECO:0000259" key="3">
    <source>
        <dbReference type="Pfam" id="PF00857"/>
    </source>
</evidence>
<dbReference type="InterPro" id="IPR000868">
    <property type="entry name" value="Isochorismatase-like_dom"/>
</dbReference>
<dbReference type="GO" id="GO:0016787">
    <property type="term" value="F:hydrolase activity"/>
    <property type="evidence" value="ECO:0007669"/>
    <property type="project" value="UniProtKB-KW"/>
</dbReference>
<dbReference type="CDD" id="cd00431">
    <property type="entry name" value="cysteine_hydrolases"/>
    <property type="match status" value="1"/>
</dbReference>
<gene>
    <name evidence="4" type="ORF">FFLO_04988</name>
</gene>
<evidence type="ECO:0000256" key="2">
    <source>
        <dbReference type="ARBA" id="ARBA00022801"/>
    </source>
</evidence>
<dbReference type="Pfam" id="PF00857">
    <property type="entry name" value="Isochorismatase"/>
    <property type="match status" value="1"/>
</dbReference>
<sequence length="312" mass="34606">MSSALPVFYNNPCTTIVHDKTKDGKDDKTTAVIGNSLNFWRFNAKDGLDLTRRGNPEDAFTFMGTNPDGEKVVPVKLDRNKTALVVIDMQNLMLHPAMKDYPEGREAVKRLEKVIPACHSAGIQVIYLNWVFTKAELKKLPPSTIFGYGRSGLVNDSAEHKFTGPGFPLPAVQLEDGKVVDAGDMFMQGSWNAELYGPLQKLYEQGKDMQDKQDVVLRTQWMNMGKELENFLEARGLTTLLFAGLNTEQAVWATLTEARGKHFDTIMLSDCCASRAEDGGKAHSVVVRNCQQFGGLVLTGDELVEATQKTLR</sequence>
<evidence type="ECO:0000313" key="5">
    <source>
        <dbReference type="Proteomes" id="UP000812966"/>
    </source>
</evidence>
<comment type="similarity">
    <text evidence="1">Belongs to the isochorismatase family.</text>
</comment>
<evidence type="ECO:0000313" key="4">
    <source>
        <dbReference type="EMBL" id="KAG7530498.1"/>
    </source>
</evidence>
<keyword evidence="2" id="KW-0378">Hydrolase</keyword>
<evidence type="ECO:0000256" key="1">
    <source>
        <dbReference type="ARBA" id="ARBA00006336"/>
    </source>
</evidence>
<reference evidence="4" key="1">
    <citation type="submission" date="2020-04" db="EMBL/GenBank/DDBJ databases">
        <title>Analysis of mating type loci in Filobasidium floriforme.</title>
        <authorList>
            <person name="Nowrousian M."/>
        </authorList>
    </citation>
    <scope>NUCLEOTIDE SEQUENCE</scope>
    <source>
        <strain evidence="4">CBS 6242</strain>
    </source>
</reference>
<feature type="domain" description="Isochorismatase-like" evidence="3">
    <location>
        <begin position="82"/>
        <end position="299"/>
    </location>
</feature>
<dbReference type="AlphaFoldDB" id="A0A8K0NPC9"/>
<dbReference type="PANTHER" id="PTHR43540">
    <property type="entry name" value="PEROXYUREIDOACRYLATE/UREIDOACRYLATE AMIDOHYDROLASE-RELATED"/>
    <property type="match status" value="1"/>
</dbReference>
<dbReference type="PANTHER" id="PTHR43540:SF9">
    <property type="entry name" value="FAMILY HYDROLASE, PUTATIVE (AFU_ORTHOLOGUE AFUA_2G08700)-RELATED"/>
    <property type="match status" value="1"/>
</dbReference>
<dbReference type="Proteomes" id="UP000812966">
    <property type="component" value="Unassembled WGS sequence"/>
</dbReference>
<dbReference type="EMBL" id="JABELV010000116">
    <property type="protein sequence ID" value="KAG7530498.1"/>
    <property type="molecule type" value="Genomic_DNA"/>
</dbReference>
<keyword evidence="5" id="KW-1185">Reference proteome</keyword>
<name>A0A8K0NPC9_9TREE</name>